<gene>
    <name evidence="4" type="ORF">Ctob_001055</name>
</gene>
<feature type="region of interest" description="Disordered" evidence="3">
    <location>
        <begin position="249"/>
        <end position="277"/>
    </location>
</feature>
<feature type="compositionally biased region" description="Pro residues" evidence="3">
    <location>
        <begin position="1031"/>
        <end position="1041"/>
    </location>
</feature>
<dbReference type="InterPro" id="IPR015943">
    <property type="entry name" value="WD40/YVTN_repeat-like_dom_sf"/>
</dbReference>
<feature type="region of interest" description="Disordered" evidence="3">
    <location>
        <begin position="1443"/>
        <end position="1463"/>
    </location>
</feature>
<feature type="region of interest" description="Disordered" evidence="3">
    <location>
        <begin position="998"/>
        <end position="1072"/>
    </location>
</feature>
<comment type="caution">
    <text evidence="4">The sequence shown here is derived from an EMBL/GenBank/DDBJ whole genome shotgun (WGS) entry which is preliminary data.</text>
</comment>
<dbReference type="InterPro" id="IPR051242">
    <property type="entry name" value="WD-EF-hand_domain"/>
</dbReference>
<dbReference type="Pfam" id="PF00400">
    <property type="entry name" value="WD40"/>
    <property type="match status" value="2"/>
</dbReference>
<dbReference type="SMART" id="SM00320">
    <property type="entry name" value="WD40"/>
    <property type="match status" value="8"/>
</dbReference>
<dbReference type="PANTHER" id="PTHR44324:SF4">
    <property type="entry name" value="WD40 REPEAT DOMAIN 95"/>
    <property type="match status" value="1"/>
</dbReference>
<dbReference type="SUPFAM" id="SSF50998">
    <property type="entry name" value="Quinoprotein alcohol dehydrogenase-like"/>
    <property type="match status" value="1"/>
</dbReference>
<keyword evidence="2" id="KW-0853">WD repeat</keyword>
<accession>A0A0M0J630</accession>
<organism evidence="4 5">
    <name type="scientific">Chrysochromulina tobinii</name>
    <dbReference type="NCBI Taxonomy" id="1460289"/>
    <lineage>
        <taxon>Eukaryota</taxon>
        <taxon>Haptista</taxon>
        <taxon>Haptophyta</taxon>
        <taxon>Prymnesiophyceae</taxon>
        <taxon>Prymnesiales</taxon>
        <taxon>Chrysochromulinaceae</taxon>
        <taxon>Chrysochromulina</taxon>
    </lineage>
</organism>
<feature type="compositionally biased region" description="Polar residues" evidence="3">
    <location>
        <begin position="13"/>
        <end position="28"/>
    </location>
</feature>
<proteinExistence type="predicted"/>
<name>A0A0M0J630_9EUKA</name>
<feature type="region of interest" description="Disordered" evidence="3">
    <location>
        <begin position="1"/>
        <end position="119"/>
    </location>
</feature>
<evidence type="ECO:0000313" key="5">
    <source>
        <dbReference type="Proteomes" id="UP000037460"/>
    </source>
</evidence>
<feature type="region of interest" description="Disordered" evidence="3">
    <location>
        <begin position="151"/>
        <end position="234"/>
    </location>
</feature>
<feature type="repeat" description="WD" evidence="2">
    <location>
        <begin position="800"/>
        <end position="843"/>
    </location>
</feature>
<dbReference type="InterPro" id="IPR036322">
    <property type="entry name" value="WD40_repeat_dom_sf"/>
</dbReference>
<keyword evidence="1" id="KW-0677">Repeat</keyword>
<evidence type="ECO:0000256" key="2">
    <source>
        <dbReference type="PROSITE-ProRule" id="PRU00221"/>
    </source>
</evidence>
<dbReference type="InterPro" id="IPR001680">
    <property type="entry name" value="WD40_rpt"/>
</dbReference>
<dbReference type="OrthoDB" id="5980302at2759"/>
<keyword evidence="5" id="KW-1185">Reference proteome</keyword>
<feature type="region of interest" description="Disordered" evidence="3">
    <location>
        <begin position="944"/>
        <end position="973"/>
    </location>
</feature>
<feature type="non-terminal residue" evidence="4">
    <location>
        <position position="1697"/>
    </location>
</feature>
<dbReference type="Gene3D" id="2.130.10.10">
    <property type="entry name" value="YVTN repeat-like/Quinoprotein amine dehydrogenase"/>
    <property type="match status" value="3"/>
</dbReference>
<sequence>MVPGRYESLGWATGQSKAWQAHASQQELAQKLDDDPAPRRTLARPQSAPSLRNAPTLGESATPERPANQRTEVQRPGTANAATRRATQLSRAPSAQQLDPPPPPPEQQRPAPSLPSSASTVMRPQLLAVAGPASAPALLAAEAAVAAVSSAQSSKPKHRPPLFHRPAPLPSYNPRGDPFIRPGQRLSAASSAAMHPLADHLRPPGASSAEPPPPRSIQSTRPFFRAADDGRGGGGIKVNVREMLMLRKQADAGRSRPPAHITNPPPRRPKDKLPGTKRAQMEVLSASLDYKEVIARATRESHRGSRFVLIENNPLIEAASLPTNFPRTFHELSTNFPRTPARMEVDGCEGAVGDEVDEEAEAEADWVATRTKYAPPTKWAAALDDYYDEQHSTLGQRSAPPSDLLERFSCASAANAADEGCGTTDAFRSTDDAAAEAAERVDLSGLPSFTFGELRMLRRCFGHSREGAADYGGVASAAAVREALRRVWPQLSARQLASLVDQMAGSMPGGGSDGGRETDLVGEGVPEASLTYRCVLDFLARHCQKLAIAIDERTAPLCNTFAEPPDTAPPAWYTLHAAPLSQILELPATARCNRHKLLTHSSDGVIGLWSSSSLRPSTTFSVRRHGQLDGVGMWNANEDMLNVARRPLCAAYVAQHELAVLGCVDRHLYLYDCEHIDGTGELSAHRVGHWPLPALCVPTCLTAFLDGKGHGKLAIGDKEGAVTIWDSEALVAGAKGLARGKRPAGGTDGACVFRLPKAHADWVTQLTYTTSLFSGALLSSAMDGVIQCIDLGAGAVGRSLRGHTKGVYTIAMCEAFGGGKLVSGGLERDLYVWSLNTPKPLAVLPGHRAPIRQLASDDDFQQVISLDSLGAMRVWDLRMMRCVQSLNAPPAEGENEPPPPILGNGLAEGDVGAPSHNSLRTAVSAIWYDRGRRRLIGGHQHLTAWHSHMPPSDLSPPSSPRARRSQSSLLEPPVQVRLSQANEAAIEEAEAALKAAKAAAARPRATTANFPTRTLGREAEAAAATTKAPPTKAPPTKPPSSSPDDEDGDGDEESGAVMGGAEDQPAAAPSLPSPRTLAQIRLATTGTPLTRLVYAHAYGLVAVGDAAGVLSVWAVATGQLVRCVRDAHGGAPITSLSTDAPGRRLISGAHDGSVCTWTLATGCELSCRLAPHDVGDGLGTELTTLIHLSVARGAISYVLGSGWGRRVVLWRDEVAPQGVCAEPGGGPECVWASPPSHTDDVLCMAHHAPSTLATAPSTLATGTADGVVALWELDTNALSQHGGMGRPVQALDKGGTASLNAMRVKRTLRVPPAASVPGASFAAAVCSSPPIALNADLVDASAVECVCWLPSIAPPLVPLVAATTDGRLLVWGAVTRLQPGQPAIIDLHESLGHCDEDALVALVTDELNTILVSADGGGTIKVWSLTKLAAHLERSYQCSVLRAGGTPPSPAKGGGSHAEATGSTLPMASLGEALAFWRVRDGGLVAMELVPSRSQSGSPLVPSRSQSGSPLGPSRSQSGSPLGPSRSQSGSPLILTGAADGTTCLFTLSGALVGTFGANAIGWRLDDPNTYACRTAQSPRPFWQRRQKHLEDAKLSKRAQRLWGSARVLAPPLWGSARVLAPPLWGSARVLAPPLWGSARVLAPPLWGSARVLAPPPASDEDVMASATALAVATALEAADAPTTTRAAGLHHNSTAR</sequence>
<feature type="region of interest" description="Disordered" evidence="3">
    <location>
        <begin position="888"/>
        <end position="915"/>
    </location>
</feature>
<feature type="compositionally biased region" description="Low complexity" evidence="3">
    <location>
        <begin position="1021"/>
        <end position="1030"/>
    </location>
</feature>
<dbReference type="EMBL" id="JWZX01003314">
    <property type="protein sequence ID" value="KOO22059.1"/>
    <property type="molecule type" value="Genomic_DNA"/>
</dbReference>
<evidence type="ECO:0000313" key="4">
    <source>
        <dbReference type="EMBL" id="KOO22059.1"/>
    </source>
</evidence>
<feature type="compositionally biased region" description="Acidic residues" evidence="3">
    <location>
        <begin position="1043"/>
        <end position="1054"/>
    </location>
</feature>
<dbReference type="InterPro" id="IPR011047">
    <property type="entry name" value="Quinoprotein_ADH-like_sf"/>
</dbReference>
<dbReference type="PANTHER" id="PTHR44324">
    <property type="entry name" value="WD40 REPEAT DOMAIN 95"/>
    <property type="match status" value="1"/>
</dbReference>
<dbReference type="SUPFAM" id="SSF50978">
    <property type="entry name" value="WD40 repeat-like"/>
    <property type="match status" value="1"/>
</dbReference>
<feature type="repeat" description="WD" evidence="2">
    <location>
        <begin position="844"/>
        <end position="885"/>
    </location>
</feature>
<feature type="compositionally biased region" description="Polar residues" evidence="3">
    <location>
        <begin position="1492"/>
        <end position="1531"/>
    </location>
</feature>
<evidence type="ECO:0000256" key="3">
    <source>
        <dbReference type="SAM" id="MobiDB-lite"/>
    </source>
</evidence>
<protein>
    <submittedName>
        <fullName evidence="4">Wd repeat-containing protein 49-like protein</fullName>
    </submittedName>
</protein>
<dbReference type="PROSITE" id="PS50082">
    <property type="entry name" value="WD_REPEATS_2"/>
    <property type="match status" value="2"/>
</dbReference>
<evidence type="ECO:0000256" key="1">
    <source>
        <dbReference type="ARBA" id="ARBA00022737"/>
    </source>
</evidence>
<feature type="compositionally biased region" description="Low complexity" evidence="3">
    <location>
        <begin position="998"/>
        <end position="1009"/>
    </location>
</feature>
<feature type="region of interest" description="Disordered" evidence="3">
    <location>
        <begin position="1492"/>
        <end position="1534"/>
    </location>
</feature>
<reference evidence="5" key="1">
    <citation type="journal article" date="2015" name="PLoS Genet.">
        <title>Genome Sequence and Transcriptome Analyses of Chrysochromulina tobin: Metabolic Tools for Enhanced Algal Fitness in the Prominent Order Prymnesiales (Haptophyceae).</title>
        <authorList>
            <person name="Hovde B.T."/>
            <person name="Deodato C.R."/>
            <person name="Hunsperger H.M."/>
            <person name="Ryken S.A."/>
            <person name="Yost W."/>
            <person name="Jha R.K."/>
            <person name="Patterson J."/>
            <person name="Monnat R.J. Jr."/>
            <person name="Barlow S.B."/>
            <person name="Starkenburg S.R."/>
            <person name="Cattolico R.A."/>
        </authorList>
    </citation>
    <scope>NUCLEOTIDE SEQUENCE</scope>
    <source>
        <strain evidence="5">CCMP291</strain>
    </source>
</reference>
<dbReference type="Proteomes" id="UP000037460">
    <property type="component" value="Unassembled WGS sequence"/>
</dbReference>